<proteinExistence type="predicted"/>
<protein>
    <submittedName>
        <fullName evidence="3">Hyperosmotically inducible protein</fullName>
    </submittedName>
</protein>
<feature type="domain" description="BON" evidence="2">
    <location>
        <begin position="3"/>
        <end position="71"/>
    </location>
</feature>
<feature type="domain" description="BON" evidence="2">
    <location>
        <begin position="78"/>
        <end position="146"/>
    </location>
</feature>
<dbReference type="PANTHER" id="PTHR34606:SF4">
    <property type="entry name" value="OUTER MEMBRANE LIPOPROTEIN DOLP"/>
    <property type="match status" value="1"/>
</dbReference>
<dbReference type="InterPro" id="IPR051686">
    <property type="entry name" value="Lipoprotein_DolP"/>
</dbReference>
<dbReference type="PROSITE" id="PS50914">
    <property type="entry name" value="BON"/>
    <property type="match status" value="3"/>
</dbReference>
<evidence type="ECO:0000256" key="1">
    <source>
        <dbReference type="ARBA" id="ARBA00022729"/>
    </source>
</evidence>
<gene>
    <name evidence="3" type="ORF">SAMN05216466_1392</name>
</gene>
<evidence type="ECO:0000313" key="4">
    <source>
        <dbReference type="Proteomes" id="UP000199706"/>
    </source>
</evidence>
<dbReference type="RefSeq" id="WP_090695983.1">
    <property type="nucleotide sequence ID" value="NZ_CADERL010000004.1"/>
</dbReference>
<name>A0A1G8P0G0_9BURK</name>
<dbReference type="OrthoDB" id="870892at2"/>
<dbReference type="Proteomes" id="UP000199706">
    <property type="component" value="Unassembled WGS sequence"/>
</dbReference>
<dbReference type="AlphaFoldDB" id="A0A1G8P0G0"/>
<dbReference type="SMART" id="SM00749">
    <property type="entry name" value="BON"/>
    <property type="match status" value="2"/>
</dbReference>
<organism evidence="3 4">
    <name type="scientific">Paraburkholderia phenazinium</name>
    <dbReference type="NCBI Taxonomy" id="60549"/>
    <lineage>
        <taxon>Bacteria</taxon>
        <taxon>Pseudomonadati</taxon>
        <taxon>Pseudomonadota</taxon>
        <taxon>Betaproteobacteria</taxon>
        <taxon>Burkholderiales</taxon>
        <taxon>Burkholderiaceae</taxon>
        <taxon>Paraburkholderia</taxon>
    </lineage>
</organism>
<sequence length="216" mass="23428">MKTDQQLQQEVEEELAWDPAINVTDIGVEVKERVVTLSGHPASYAEKLAAQKAAQRVAGIRAVMVEMDIRLPHGDVRTDEEIANAVRSILTWTVGLRESSVQVEVEKGWVTMRGEVDRAYKRYVATCTVSHMRGVTGVTNLIDVGGDVVAEDIGEKIGRALQRHAEREANHIGVTAHEGIVTLTGKVGSYAERSAARGAAWSAPGVHRVVDNLTVG</sequence>
<dbReference type="EMBL" id="FNCJ01000039">
    <property type="protein sequence ID" value="SDI85973.1"/>
    <property type="molecule type" value="Genomic_DNA"/>
</dbReference>
<evidence type="ECO:0000313" key="3">
    <source>
        <dbReference type="EMBL" id="SDI85973.1"/>
    </source>
</evidence>
<feature type="domain" description="BON" evidence="2">
    <location>
        <begin position="149"/>
        <end position="216"/>
    </location>
</feature>
<dbReference type="InterPro" id="IPR007055">
    <property type="entry name" value="BON_dom"/>
</dbReference>
<dbReference type="InterPro" id="IPR014004">
    <property type="entry name" value="Transpt-assoc_nodulatn_dom_bac"/>
</dbReference>
<reference evidence="3 4" key="1">
    <citation type="submission" date="2016-10" db="EMBL/GenBank/DDBJ databases">
        <authorList>
            <person name="de Groot N.N."/>
        </authorList>
    </citation>
    <scope>NUCLEOTIDE SEQUENCE [LARGE SCALE GENOMIC DNA]</scope>
    <source>
        <strain evidence="3 4">LMG 2247</strain>
    </source>
</reference>
<dbReference type="Pfam" id="PF04972">
    <property type="entry name" value="BON"/>
    <property type="match status" value="3"/>
</dbReference>
<evidence type="ECO:0000259" key="2">
    <source>
        <dbReference type="PROSITE" id="PS50914"/>
    </source>
</evidence>
<accession>A0A1G8P0G0</accession>
<dbReference type="Gene3D" id="3.30.1340.30">
    <property type="match status" value="3"/>
</dbReference>
<dbReference type="PANTHER" id="PTHR34606">
    <property type="entry name" value="BON DOMAIN-CONTAINING PROTEIN"/>
    <property type="match status" value="1"/>
</dbReference>
<keyword evidence="1" id="KW-0732">Signal</keyword>